<feature type="binding site" evidence="8">
    <location>
        <position position="61"/>
    </location>
    <ligand>
        <name>(R)-pantoate</name>
        <dbReference type="ChEBI" id="CHEBI:15980"/>
    </ligand>
</feature>
<dbReference type="Proteomes" id="UP000228987">
    <property type="component" value="Unassembled WGS sequence"/>
</dbReference>
<dbReference type="GO" id="GO:0004592">
    <property type="term" value="F:pantoate-beta-alanine ligase activity"/>
    <property type="evidence" value="ECO:0007669"/>
    <property type="project" value="UniProtKB-UniRule"/>
</dbReference>
<dbReference type="Gene3D" id="3.30.1300.10">
    <property type="entry name" value="Pantoate-beta-alanine ligase, C-terminal domain"/>
    <property type="match status" value="1"/>
</dbReference>
<accession>A0A2A5CAS0</accession>
<evidence type="ECO:0000256" key="1">
    <source>
        <dbReference type="ARBA" id="ARBA00004990"/>
    </source>
</evidence>
<dbReference type="PANTHER" id="PTHR21299:SF1">
    <property type="entry name" value="PANTOATE--BETA-ALANINE LIGASE"/>
    <property type="match status" value="1"/>
</dbReference>
<evidence type="ECO:0000256" key="2">
    <source>
        <dbReference type="ARBA" id="ARBA00009256"/>
    </source>
</evidence>
<dbReference type="InterPro" id="IPR004821">
    <property type="entry name" value="Cyt_trans-like"/>
</dbReference>
<feature type="active site" description="Proton donor" evidence="8">
    <location>
        <position position="37"/>
    </location>
</feature>
<dbReference type="CDD" id="cd00560">
    <property type="entry name" value="PanC"/>
    <property type="match status" value="1"/>
</dbReference>
<keyword evidence="3 8" id="KW-0436">Ligase</keyword>
<comment type="caution">
    <text evidence="9">The sequence shown here is derived from an EMBL/GenBank/DDBJ whole genome shotgun (WGS) entry which is preliminary data.</text>
</comment>
<comment type="function">
    <text evidence="8">Catalyzes the condensation of pantoate with beta-alanine in an ATP-dependent reaction via a pantoyl-adenylate intermediate.</text>
</comment>
<evidence type="ECO:0000256" key="4">
    <source>
        <dbReference type="ARBA" id="ARBA00022655"/>
    </source>
</evidence>
<comment type="subcellular location">
    <subcellularLocation>
        <location evidence="8">Cytoplasm</location>
    </subcellularLocation>
</comment>
<proteinExistence type="inferred from homology"/>
<dbReference type="EC" id="6.3.2.1" evidence="8"/>
<feature type="binding site" evidence="8">
    <location>
        <begin position="186"/>
        <end position="189"/>
    </location>
    <ligand>
        <name>ATP</name>
        <dbReference type="ChEBI" id="CHEBI:30616"/>
    </ligand>
</feature>
<dbReference type="EMBL" id="NVWI01000008">
    <property type="protein sequence ID" value="PCJ40598.1"/>
    <property type="molecule type" value="Genomic_DNA"/>
</dbReference>
<dbReference type="FunFam" id="3.40.50.620:FF:000013">
    <property type="entry name" value="Pantothenate synthetase"/>
    <property type="match status" value="1"/>
</dbReference>
<comment type="pathway">
    <text evidence="1 8">Cofactor biosynthesis; (R)-pantothenate biosynthesis; (R)-pantothenate from (R)-pantoate and beta-alanine: step 1/1.</text>
</comment>
<feature type="binding site" evidence="8">
    <location>
        <begin position="149"/>
        <end position="152"/>
    </location>
    <ligand>
        <name>ATP</name>
        <dbReference type="ChEBI" id="CHEBI:30616"/>
    </ligand>
</feature>
<gene>
    <name evidence="8" type="primary">panC</name>
    <name evidence="9" type="ORF">COA71_10150</name>
</gene>
<evidence type="ECO:0000256" key="8">
    <source>
        <dbReference type="HAMAP-Rule" id="MF_00158"/>
    </source>
</evidence>
<reference evidence="10" key="1">
    <citation type="submission" date="2017-08" db="EMBL/GenBank/DDBJ databases">
        <title>A dynamic microbial community with high functional redundancy inhabits the cold, oxic subseafloor aquifer.</title>
        <authorList>
            <person name="Tully B.J."/>
            <person name="Wheat C.G."/>
            <person name="Glazer B.T."/>
            <person name="Huber J.A."/>
        </authorList>
    </citation>
    <scope>NUCLEOTIDE SEQUENCE [LARGE SCALE GENOMIC DNA]</scope>
</reference>
<feature type="binding site" evidence="8">
    <location>
        <begin position="30"/>
        <end position="37"/>
    </location>
    <ligand>
        <name>ATP</name>
        <dbReference type="ChEBI" id="CHEBI:30616"/>
    </ligand>
</feature>
<evidence type="ECO:0000313" key="10">
    <source>
        <dbReference type="Proteomes" id="UP000228987"/>
    </source>
</evidence>
<keyword evidence="8" id="KW-0963">Cytoplasm</keyword>
<keyword evidence="4 8" id="KW-0566">Pantothenate biosynthesis</keyword>
<feature type="binding site" evidence="8">
    <location>
        <position position="155"/>
    </location>
    <ligand>
        <name>(R)-pantoate</name>
        <dbReference type="ChEBI" id="CHEBI:15980"/>
    </ligand>
</feature>
<dbReference type="SUPFAM" id="SSF52374">
    <property type="entry name" value="Nucleotidylyl transferase"/>
    <property type="match status" value="1"/>
</dbReference>
<comment type="subunit">
    <text evidence="8">Homodimer.</text>
</comment>
<comment type="miscellaneous">
    <text evidence="8">The reaction proceeds by a bi uni uni bi ping pong mechanism.</text>
</comment>
<protein>
    <recommendedName>
        <fullName evidence="8">Pantothenate synthetase</fullName>
        <shortName evidence="8">PS</shortName>
        <ecNumber evidence="8">6.3.2.1</ecNumber>
    </recommendedName>
    <alternativeName>
        <fullName evidence="8">Pantoate--beta-alanine ligase</fullName>
    </alternativeName>
    <alternativeName>
        <fullName evidence="8">Pantoate-activating enzyme</fullName>
    </alternativeName>
</protein>
<evidence type="ECO:0000313" key="9">
    <source>
        <dbReference type="EMBL" id="PCJ40598.1"/>
    </source>
</evidence>
<organism evidence="9 10">
    <name type="scientific">SAR86 cluster bacterium</name>
    <dbReference type="NCBI Taxonomy" id="2030880"/>
    <lineage>
        <taxon>Bacteria</taxon>
        <taxon>Pseudomonadati</taxon>
        <taxon>Pseudomonadota</taxon>
        <taxon>Gammaproteobacteria</taxon>
        <taxon>SAR86 cluster</taxon>
    </lineage>
</organism>
<sequence length="284" mass="31436">MQIYRTIADLRQDLKLARDNGLSIGLVPTMGNLHEGHLSLVKMARKQCDFIVTTIFINPAQFGPNEDLQNYPRSFEDDTTALESINCDAVFAPNIEEIYPFGPRLETLVTVPSLSQLLCGASRPGHFDGVCTIVTKLFTICQPDKAYFGEKDYQQLTIIKKLVHDLNIPLEIIGIPTQRETSGLALSSRNNYLSAEQKQQAAILYQSLLQTADALKNSSGLNFAKLENKALQKISIAGLQPDYFSICHTNTLLPAKPSDTELVILTAAYLGETRLIDNISITFS</sequence>
<keyword evidence="5 8" id="KW-0547">Nucleotide-binding</keyword>
<comment type="catalytic activity">
    <reaction evidence="7 8">
        <text>(R)-pantoate + beta-alanine + ATP = (R)-pantothenate + AMP + diphosphate + H(+)</text>
        <dbReference type="Rhea" id="RHEA:10912"/>
        <dbReference type="ChEBI" id="CHEBI:15378"/>
        <dbReference type="ChEBI" id="CHEBI:15980"/>
        <dbReference type="ChEBI" id="CHEBI:29032"/>
        <dbReference type="ChEBI" id="CHEBI:30616"/>
        <dbReference type="ChEBI" id="CHEBI:33019"/>
        <dbReference type="ChEBI" id="CHEBI:57966"/>
        <dbReference type="ChEBI" id="CHEBI:456215"/>
        <dbReference type="EC" id="6.3.2.1"/>
    </reaction>
</comment>
<comment type="caution">
    <text evidence="8">Lacks conserved residue(s) required for the propagation of feature annotation.</text>
</comment>
<dbReference type="GO" id="GO:0015940">
    <property type="term" value="P:pantothenate biosynthetic process"/>
    <property type="evidence" value="ECO:0007669"/>
    <property type="project" value="UniProtKB-UniRule"/>
</dbReference>
<comment type="similarity">
    <text evidence="2 8">Belongs to the pantothenate synthetase family.</text>
</comment>
<dbReference type="InterPro" id="IPR042176">
    <property type="entry name" value="Pantoate_ligase_C"/>
</dbReference>
<dbReference type="InterPro" id="IPR014729">
    <property type="entry name" value="Rossmann-like_a/b/a_fold"/>
</dbReference>
<keyword evidence="6 8" id="KW-0067">ATP-binding</keyword>
<evidence type="ECO:0000256" key="6">
    <source>
        <dbReference type="ARBA" id="ARBA00022840"/>
    </source>
</evidence>
<dbReference type="NCBIfam" id="TIGR00125">
    <property type="entry name" value="cyt_tran_rel"/>
    <property type="match status" value="1"/>
</dbReference>
<dbReference type="HAMAP" id="MF_00158">
    <property type="entry name" value="PanC"/>
    <property type="match status" value="1"/>
</dbReference>
<dbReference type="Gene3D" id="3.40.50.620">
    <property type="entry name" value="HUPs"/>
    <property type="match status" value="1"/>
</dbReference>
<dbReference type="PANTHER" id="PTHR21299">
    <property type="entry name" value="CYTIDYLATE KINASE/PANTOATE-BETA-ALANINE LIGASE"/>
    <property type="match status" value="1"/>
</dbReference>
<dbReference type="Pfam" id="PF02569">
    <property type="entry name" value="Pantoate_ligase"/>
    <property type="match status" value="1"/>
</dbReference>
<dbReference type="NCBIfam" id="TIGR00018">
    <property type="entry name" value="panC"/>
    <property type="match status" value="1"/>
</dbReference>
<dbReference type="GO" id="GO:0005829">
    <property type="term" value="C:cytosol"/>
    <property type="evidence" value="ECO:0007669"/>
    <property type="project" value="TreeGrafter"/>
</dbReference>
<evidence type="ECO:0000256" key="7">
    <source>
        <dbReference type="ARBA" id="ARBA00048258"/>
    </source>
</evidence>
<dbReference type="UniPathway" id="UPA00028">
    <property type="reaction ID" value="UER00005"/>
</dbReference>
<dbReference type="GO" id="GO:0005524">
    <property type="term" value="F:ATP binding"/>
    <property type="evidence" value="ECO:0007669"/>
    <property type="project" value="UniProtKB-KW"/>
</dbReference>
<evidence type="ECO:0000256" key="5">
    <source>
        <dbReference type="ARBA" id="ARBA00022741"/>
    </source>
</evidence>
<feature type="binding site" evidence="8">
    <location>
        <position position="61"/>
    </location>
    <ligand>
        <name>beta-alanine</name>
        <dbReference type="ChEBI" id="CHEBI:57966"/>
    </ligand>
</feature>
<name>A0A2A5CAS0_9GAMM</name>
<dbReference type="AlphaFoldDB" id="A0A2A5CAS0"/>
<evidence type="ECO:0000256" key="3">
    <source>
        <dbReference type="ARBA" id="ARBA00022598"/>
    </source>
</evidence>
<dbReference type="InterPro" id="IPR003721">
    <property type="entry name" value="Pantoate_ligase"/>
</dbReference>